<evidence type="ECO:0000256" key="1">
    <source>
        <dbReference type="SAM" id="MobiDB-lite"/>
    </source>
</evidence>
<dbReference type="AlphaFoldDB" id="A0A803NJF8"/>
<dbReference type="EnsemblPlants" id="evm.model.01.2026">
    <property type="protein sequence ID" value="cds.evm.model.01.2026"/>
    <property type="gene ID" value="evm.TU.01.2026"/>
</dbReference>
<reference evidence="2" key="2">
    <citation type="submission" date="2021-03" db="UniProtKB">
        <authorList>
            <consortium name="EnsemblPlants"/>
        </authorList>
    </citation>
    <scope>IDENTIFICATION</scope>
</reference>
<evidence type="ECO:0000313" key="2">
    <source>
        <dbReference type="EnsemblPlants" id="cds.evm.model.01.2026"/>
    </source>
</evidence>
<reference evidence="2" key="1">
    <citation type="submission" date="2018-11" db="EMBL/GenBank/DDBJ databases">
        <authorList>
            <person name="Grassa J C."/>
        </authorList>
    </citation>
    <scope>NUCLEOTIDE SEQUENCE [LARGE SCALE GENOMIC DNA]</scope>
</reference>
<feature type="region of interest" description="Disordered" evidence="1">
    <location>
        <begin position="33"/>
        <end position="53"/>
    </location>
</feature>
<dbReference type="Gramene" id="evm.model.01.2026">
    <property type="protein sequence ID" value="cds.evm.model.01.2026"/>
    <property type="gene ID" value="evm.TU.01.2026"/>
</dbReference>
<sequence length="102" mass="11147">MAKAKNRFLVSTTSPSPLSHFLHRLAKPLLPQGSSQLLPRADSNGTPPAASPTFCRPHQCLRNPIGGPQIDVADLTTPLHHGVDESYNLSISVWLGFDYCWV</sequence>
<name>A0A803NJF8_CANSA</name>
<dbReference type="EMBL" id="UZAU01000056">
    <property type="status" value="NOT_ANNOTATED_CDS"/>
    <property type="molecule type" value="Genomic_DNA"/>
</dbReference>
<evidence type="ECO:0000313" key="3">
    <source>
        <dbReference type="Proteomes" id="UP000596661"/>
    </source>
</evidence>
<organism evidence="2 3">
    <name type="scientific">Cannabis sativa</name>
    <name type="common">Hemp</name>
    <name type="synonym">Marijuana</name>
    <dbReference type="NCBI Taxonomy" id="3483"/>
    <lineage>
        <taxon>Eukaryota</taxon>
        <taxon>Viridiplantae</taxon>
        <taxon>Streptophyta</taxon>
        <taxon>Embryophyta</taxon>
        <taxon>Tracheophyta</taxon>
        <taxon>Spermatophyta</taxon>
        <taxon>Magnoliopsida</taxon>
        <taxon>eudicotyledons</taxon>
        <taxon>Gunneridae</taxon>
        <taxon>Pentapetalae</taxon>
        <taxon>rosids</taxon>
        <taxon>fabids</taxon>
        <taxon>Rosales</taxon>
        <taxon>Cannabaceae</taxon>
        <taxon>Cannabis</taxon>
    </lineage>
</organism>
<accession>A0A803NJF8</accession>
<proteinExistence type="predicted"/>
<dbReference type="Proteomes" id="UP000596661">
    <property type="component" value="Chromosome 1"/>
</dbReference>
<protein>
    <submittedName>
        <fullName evidence="2">Uncharacterized protein</fullName>
    </submittedName>
</protein>
<keyword evidence="3" id="KW-1185">Reference proteome</keyword>